<protein>
    <submittedName>
        <fullName evidence="8">Choline dehydrogenase</fullName>
    </submittedName>
</protein>
<keyword evidence="5" id="KW-0560">Oxidoreductase</keyword>
<dbReference type="OrthoDB" id="9798604at2"/>
<dbReference type="Gene3D" id="3.50.50.60">
    <property type="entry name" value="FAD/NAD(P)-binding domain"/>
    <property type="match status" value="2"/>
</dbReference>
<dbReference type="EMBL" id="FNFO01000005">
    <property type="protein sequence ID" value="SDL27506.1"/>
    <property type="molecule type" value="Genomic_DNA"/>
</dbReference>
<evidence type="ECO:0000313" key="9">
    <source>
        <dbReference type="Proteomes" id="UP000198510"/>
    </source>
</evidence>
<feature type="domain" description="Glucose-methanol-choline oxidoreductase C-terminal" evidence="7">
    <location>
        <begin position="369"/>
        <end position="492"/>
    </location>
</feature>
<dbReference type="InterPro" id="IPR006076">
    <property type="entry name" value="FAD-dep_OxRdtase"/>
</dbReference>
<sequence length="521" mass="57797">MLIDANSLSSETLVTEVCIVGGGPAGITLARQLAAEGLRVLVAESGGIASEEAANQLNAIDYTSNFTYRPHHTNRCRQVGGTANLWAGRVVSFQFHPVLDREWGTLPALLEASKSRAHATLGIAQRFVAACPVSEGEVVSLWGKKIERFNRRSTHLRAGDFELVYHLTYRAKATERQGRFTAFEFQAANGRSITVEAAYFVLAAGGIENARTLLLMEEVLKPRMGANFRNVGKYLMDHPKIVHGSFYFENFPASLQKLKMQVAKEGKLKYGLKRVNPRTGVRAYANLIETEPTLLSKWFTQAMSLYKRVKKNLSGPGALPEPSQRIPSVHLESKELIPHAFLYRLRSLALFSKKKDNWFRVVCYVEQRPEAANRMVLRHDTPDAHGLPTPELHMRLGPEAMEEAVQLYRDLQRHMAALGGTLTFQEQALRTSANYTDASHHLGGTRYSIDRDRAVVDESLRVIGCPNLFVVGSSVFPTGSVENPTHLIVNLAHYLASVIVEEHRTAALSANETAILKASGR</sequence>
<dbReference type="RefSeq" id="WP_089683023.1">
    <property type="nucleotide sequence ID" value="NZ_FNFO01000005.1"/>
</dbReference>
<dbReference type="AlphaFoldDB" id="A0A1G9IR59"/>
<dbReference type="PANTHER" id="PTHR42784:SF1">
    <property type="entry name" value="PYRANOSE 2-OXIDASE"/>
    <property type="match status" value="1"/>
</dbReference>
<comment type="cofactor">
    <cofactor evidence="1">
        <name>FAD</name>
        <dbReference type="ChEBI" id="CHEBI:57692"/>
    </cofactor>
</comment>
<dbReference type="STRING" id="1075417.SAMN05421823_10577"/>
<comment type="similarity">
    <text evidence="2">Belongs to the GMC oxidoreductase family.</text>
</comment>
<keyword evidence="4" id="KW-0274">FAD</keyword>
<dbReference type="SUPFAM" id="SSF54373">
    <property type="entry name" value="FAD-linked reductases, C-terminal domain"/>
    <property type="match status" value="1"/>
</dbReference>
<accession>A0A1G9IR59</accession>
<keyword evidence="3" id="KW-0285">Flavoprotein</keyword>
<evidence type="ECO:0000313" key="8">
    <source>
        <dbReference type="EMBL" id="SDL27506.1"/>
    </source>
</evidence>
<evidence type="ECO:0000259" key="6">
    <source>
        <dbReference type="Pfam" id="PF01266"/>
    </source>
</evidence>
<dbReference type="InterPro" id="IPR007867">
    <property type="entry name" value="GMC_OxRtase_C"/>
</dbReference>
<evidence type="ECO:0000259" key="7">
    <source>
        <dbReference type="Pfam" id="PF05199"/>
    </source>
</evidence>
<organism evidence="8 9">
    <name type="scientific">Catalinimonas alkaloidigena</name>
    <dbReference type="NCBI Taxonomy" id="1075417"/>
    <lineage>
        <taxon>Bacteria</taxon>
        <taxon>Pseudomonadati</taxon>
        <taxon>Bacteroidota</taxon>
        <taxon>Cytophagia</taxon>
        <taxon>Cytophagales</taxon>
        <taxon>Catalimonadaceae</taxon>
        <taxon>Catalinimonas</taxon>
    </lineage>
</organism>
<evidence type="ECO:0000256" key="5">
    <source>
        <dbReference type="ARBA" id="ARBA00023002"/>
    </source>
</evidence>
<dbReference type="InterPro" id="IPR036188">
    <property type="entry name" value="FAD/NAD-bd_sf"/>
</dbReference>
<dbReference type="GO" id="GO:0016614">
    <property type="term" value="F:oxidoreductase activity, acting on CH-OH group of donors"/>
    <property type="evidence" value="ECO:0007669"/>
    <property type="project" value="InterPro"/>
</dbReference>
<dbReference type="InterPro" id="IPR051473">
    <property type="entry name" value="P2Ox-like"/>
</dbReference>
<name>A0A1G9IR59_9BACT</name>
<gene>
    <name evidence="8" type="ORF">SAMN05421823_10577</name>
</gene>
<keyword evidence="9" id="KW-1185">Reference proteome</keyword>
<dbReference type="Pfam" id="PF05199">
    <property type="entry name" value="GMC_oxred_C"/>
    <property type="match status" value="1"/>
</dbReference>
<dbReference type="Pfam" id="PF01266">
    <property type="entry name" value="DAO"/>
    <property type="match status" value="1"/>
</dbReference>
<evidence type="ECO:0000256" key="3">
    <source>
        <dbReference type="ARBA" id="ARBA00022630"/>
    </source>
</evidence>
<dbReference type="Proteomes" id="UP000198510">
    <property type="component" value="Unassembled WGS sequence"/>
</dbReference>
<dbReference type="PANTHER" id="PTHR42784">
    <property type="entry name" value="PYRANOSE 2-OXIDASE"/>
    <property type="match status" value="1"/>
</dbReference>
<evidence type="ECO:0000256" key="1">
    <source>
        <dbReference type="ARBA" id="ARBA00001974"/>
    </source>
</evidence>
<proteinExistence type="inferred from homology"/>
<reference evidence="8 9" key="1">
    <citation type="submission" date="2016-10" db="EMBL/GenBank/DDBJ databases">
        <authorList>
            <person name="de Groot N.N."/>
        </authorList>
    </citation>
    <scope>NUCLEOTIDE SEQUENCE [LARGE SCALE GENOMIC DNA]</scope>
    <source>
        <strain evidence="8 9">DSM 25186</strain>
    </source>
</reference>
<evidence type="ECO:0000256" key="2">
    <source>
        <dbReference type="ARBA" id="ARBA00010790"/>
    </source>
</evidence>
<dbReference type="SUPFAM" id="SSF51905">
    <property type="entry name" value="FAD/NAD(P)-binding domain"/>
    <property type="match status" value="1"/>
</dbReference>
<feature type="domain" description="FAD dependent oxidoreductase" evidence="6">
    <location>
        <begin position="17"/>
        <end position="180"/>
    </location>
</feature>
<evidence type="ECO:0000256" key="4">
    <source>
        <dbReference type="ARBA" id="ARBA00022827"/>
    </source>
</evidence>